<dbReference type="EMBL" id="PHFL01000010">
    <property type="protein sequence ID" value="RFM25122.1"/>
    <property type="molecule type" value="Genomic_DNA"/>
</dbReference>
<gene>
    <name evidence="1" type="ORF">D0433_02815</name>
</gene>
<organism evidence="1 2">
    <name type="scientific">Candidatus Thermochlorobacter aerophilus</name>
    <dbReference type="NCBI Taxonomy" id="1868324"/>
    <lineage>
        <taxon>Bacteria</taxon>
        <taxon>Pseudomonadati</taxon>
        <taxon>Chlorobiota</taxon>
        <taxon>Chlorobiia</taxon>
        <taxon>Chlorobiales</taxon>
        <taxon>Candidatus Thermochlorobacteriaceae</taxon>
        <taxon>Candidatus Thermochlorobacter</taxon>
    </lineage>
</organism>
<comment type="caution">
    <text evidence="1">The sequence shown here is derived from an EMBL/GenBank/DDBJ whole genome shotgun (WGS) entry which is preliminary data.</text>
</comment>
<reference evidence="1 2" key="1">
    <citation type="journal article" date="2011" name="ISME J.">
        <title>Community ecology of hot spring cyanobacterial mats: predominant populations and their functional potential.</title>
        <authorList>
            <person name="Klatt C.G."/>
            <person name="Wood J.M."/>
            <person name="Rusch D.B."/>
            <person name="Bateson M.M."/>
            <person name="Hamamura N."/>
            <person name="Heidelberg J.F."/>
            <person name="Grossman A.R."/>
            <person name="Bhaya D."/>
            <person name="Cohan F.M."/>
            <person name="Kuhl M."/>
            <person name="Bryant D.A."/>
            <person name="Ward D.M."/>
        </authorList>
    </citation>
    <scope>NUCLEOTIDE SEQUENCE [LARGE SCALE GENOMIC DNA]</scope>
    <source>
        <strain evidence="1">OS</strain>
    </source>
</reference>
<dbReference type="Proteomes" id="UP000266389">
    <property type="component" value="Unassembled WGS sequence"/>
</dbReference>
<sequence>MVAVAVALLSVFGCSNNSGPEENNVITGTVTFTYNGALLTDPAKWPNSTNVNDPFPGSIKIAFVPVDPNTKAPRQGPIAAIPGLGAVAGIPFSRLNNGVLQFSSTEARDVNNNIVASLPKDIYGVYVTYVNPFFTGQASQQFLNSGVVADLRSTPSVRITDAIEMRVAETLMQAGREGTATLSGTITANGNINNWPTAPVGPPTAWANGTEFIALFGLRDGAMGPGIFKVIGRPTSGNTVTYALNIPMGTYRNIVLARYRVNSAAPGGFETVATLAEFRHPQHGRNEMTMNASNRQAVWNITISL</sequence>
<name>A0A395M348_9BACT</name>
<evidence type="ECO:0000313" key="1">
    <source>
        <dbReference type="EMBL" id="RFM25122.1"/>
    </source>
</evidence>
<accession>A0A395M348</accession>
<protein>
    <submittedName>
        <fullName evidence="1">Uncharacterized protein</fullName>
    </submittedName>
</protein>
<dbReference type="AlphaFoldDB" id="A0A395M348"/>
<proteinExistence type="predicted"/>
<evidence type="ECO:0000313" key="2">
    <source>
        <dbReference type="Proteomes" id="UP000266389"/>
    </source>
</evidence>